<dbReference type="GO" id="GO:0140359">
    <property type="term" value="F:ABC-type transporter activity"/>
    <property type="evidence" value="ECO:0007669"/>
    <property type="project" value="UniProtKB-ARBA"/>
</dbReference>
<dbReference type="GO" id="GO:0055052">
    <property type="term" value="C:ATP-binding cassette (ABC) transporter complex, substrate-binding subunit-containing"/>
    <property type="evidence" value="ECO:0007669"/>
    <property type="project" value="TreeGrafter"/>
</dbReference>
<keyword evidence="8" id="KW-0472">Membrane</keyword>
<dbReference type="InterPro" id="IPR012340">
    <property type="entry name" value="NA-bd_OB-fold"/>
</dbReference>
<dbReference type="FunFam" id="3.40.50.300:FF:000042">
    <property type="entry name" value="Maltose/maltodextrin ABC transporter, ATP-binding protein"/>
    <property type="match status" value="1"/>
</dbReference>
<dbReference type="PANTHER" id="PTHR43875">
    <property type="entry name" value="MALTODEXTRIN IMPORT ATP-BINDING PROTEIN MSMX"/>
    <property type="match status" value="1"/>
</dbReference>
<dbReference type="AlphaFoldDB" id="A0A4D7BB99"/>
<dbReference type="OrthoDB" id="9767663at2"/>
<dbReference type="InterPro" id="IPR003439">
    <property type="entry name" value="ABC_transporter-like_ATP-bd"/>
</dbReference>
<evidence type="ECO:0000259" key="9">
    <source>
        <dbReference type="PROSITE" id="PS50893"/>
    </source>
</evidence>
<keyword evidence="4" id="KW-1003">Cell membrane</keyword>
<dbReference type="InterPro" id="IPR008995">
    <property type="entry name" value="Mo/tungstate-bd_C_term_dom"/>
</dbReference>
<evidence type="ECO:0000256" key="2">
    <source>
        <dbReference type="ARBA" id="ARBA00005417"/>
    </source>
</evidence>
<dbReference type="PROSITE" id="PS00211">
    <property type="entry name" value="ABC_TRANSPORTER_1"/>
    <property type="match status" value="1"/>
</dbReference>
<evidence type="ECO:0000256" key="1">
    <source>
        <dbReference type="ARBA" id="ARBA00004417"/>
    </source>
</evidence>
<reference evidence="10 11" key="1">
    <citation type="submission" date="2019-04" db="EMBL/GenBank/DDBJ databases">
        <title>Phreatobacter aquaticus sp. nov.</title>
        <authorList>
            <person name="Choi A."/>
        </authorList>
    </citation>
    <scope>NUCLEOTIDE SEQUENCE [LARGE SCALE GENOMIC DNA]</scope>
    <source>
        <strain evidence="10 11">KCTC 52518</strain>
    </source>
</reference>
<evidence type="ECO:0000313" key="10">
    <source>
        <dbReference type="EMBL" id="QCI67388.1"/>
    </source>
</evidence>
<comment type="similarity">
    <text evidence="2">Belongs to the ABC transporter superfamily.</text>
</comment>
<evidence type="ECO:0000313" key="11">
    <source>
        <dbReference type="Proteomes" id="UP000298781"/>
    </source>
</evidence>
<dbReference type="SMART" id="SM00382">
    <property type="entry name" value="AAA"/>
    <property type="match status" value="1"/>
</dbReference>
<dbReference type="GO" id="GO:0016887">
    <property type="term" value="F:ATP hydrolysis activity"/>
    <property type="evidence" value="ECO:0007669"/>
    <property type="project" value="InterPro"/>
</dbReference>
<dbReference type="Gene3D" id="2.40.50.140">
    <property type="entry name" value="Nucleic acid-binding proteins"/>
    <property type="match status" value="1"/>
</dbReference>
<protein>
    <submittedName>
        <fullName evidence="10">ABC transporter ATP-binding protein</fullName>
    </submittedName>
</protein>
<keyword evidence="11" id="KW-1185">Reference proteome</keyword>
<dbReference type="EMBL" id="CP039690">
    <property type="protein sequence ID" value="QCI67388.1"/>
    <property type="molecule type" value="Genomic_DNA"/>
</dbReference>
<keyword evidence="5" id="KW-0547">Nucleotide-binding</keyword>
<keyword evidence="7" id="KW-1278">Translocase</keyword>
<evidence type="ECO:0000256" key="4">
    <source>
        <dbReference type="ARBA" id="ARBA00022475"/>
    </source>
</evidence>
<dbReference type="InterPro" id="IPR017871">
    <property type="entry name" value="ABC_transporter-like_CS"/>
</dbReference>
<evidence type="ECO:0000256" key="5">
    <source>
        <dbReference type="ARBA" id="ARBA00022741"/>
    </source>
</evidence>
<dbReference type="SUPFAM" id="SSF52540">
    <property type="entry name" value="P-loop containing nucleoside triphosphate hydrolases"/>
    <property type="match status" value="1"/>
</dbReference>
<dbReference type="Pfam" id="PF08402">
    <property type="entry name" value="TOBE_2"/>
    <property type="match status" value="1"/>
</dbReference>
<keyword evidence="6 10" id="KW-0067">ATP-binding</keyword>
<name>A0A4D7BB99_9HYPH</name>
<dbReference type="InterPro" id="IPR047641">
    <property type="entry name" value="ABC_transpr_MalK/UgpC-like"/>
</dbReference>
<gene>
    <name evidence="10" type="ORF">E8M01_26085</name>
</gene>
<dbReference type="Pfam" id="PF00005">
    <property type="entry name" value="ABC_tran"/>
    <property type="match status" value="1"/>
</dbReference>
<dbReference type="InterPro" id="IPR003593">
    <property type="entry name" value="AAA+_ATPase"/>
</dbReference>
<sequence length="346" mass="36845">MAEVELSGVTKAFSGQAAVNDVSFAVAAGHLVALLGPSGCGKSTTLRLIAGLEQSTAGTIKISGRDVTHTAPAERGVSMVFQSYALFPHLSVEQNILFGLEVRKVPKPERIARLKRAVGILGLDQLLDRKPSQLSGGQQQRVALGRAIVAETPVCLMDEPLSNLDAQLRLDMRREIRALQRRLGVTMIYVTHDQVEAMTMADRIVLMRSGHVEQHGTPEELYGRPATVFTARFIGTPPMNVLPLAALGEAAARFAPDGRDASTVSLGVRPEHVRLSDTGIHATVTAVEYLGADSLIDARIGDGALAASFVVRVPGKVAAGEGGRLGLDWDVADTHHFDTASGRRIA</sequence>
<comment type="subcellular location">
    <subcellularLocation>
        <location evidence="1">Cell inner membrane</location>
        <topology evidence="1">Peripheral membrane protein</topology>
    </subcellularLocation>
</comment>
<dbReference type="InterPro" id="IPR013611">
    <property type="entry name" value="Transp-assoc_OB_typ2"/>
</dbReference>
<organism evidence="10 11">
    <name type="scientific">Phreatobacter stygius</name>
    <dbReference type="NCBI Taxonomy" id="1940610"/>
    <lineage>
        <taxon>Bacteria</taxon>
        <taxon>Pseudomonadati</taxon>
        <taxon>Pseudomonadota</taxon>
        <taxon>Alphaproteobacteria</taxon>
        <taxon>Hyphomicrobiales</taxon>
        <taxon>Phreatobacteraceae</taxon>
        <taxon>Phreatobacter</taxon>
    </lineage>
</organism>
<evidence type="ECO:0000256" key="8">
    <source>
        <dbReference type="ARBA" id="ARBA00023136"/>
    </source>
</evidence>
<evidence type="ECO:0000256" key="7">
    <source>
        <dbReference type="ARBA" id="ARBA00022967"/>
    </source>
</evidence>
<evidence type="ECO:0000256" key="3">
    <source>
        <dbReference type="ARBA" id="ARBA00022448"/>
    </source>
</evidence>
<dbReference type="KEGG" id="pstg:E8M01_26085"/>
<dbReference type="RefSeq" id="WP_136962819.1">
    <property type="nucleotide sequence ID" value="NZ_CP039690.1"/>
</dbReference>
<dbReference type="PROSITE" id="PS50893">
    <property type="entry name" value="ABC_TRANSPORTER_2"/>
    <property type="match status" value="1"/>
</dbReference>
<proteinExistence type="inferred from homology"/>
<feature type="domain" description="ABC transporter" evidence="9">
    <location>
        <begin position="4"/>
        <end position="234"/>
    </location>
</feature>
<accession>A0A4D7BB99</accession>
<evidence type="ECO:0000256" key="6">
    <source>
        <dbReference type="ARBA" id="ARBA00022840"/>
    </source>
</evidence>
<dbReference type="GO" id="GO:0005524">
    <property type="term" value="F:ATP binding"/>
    <property type="evidence" value="ECO:0007669"/>
    <property type="project" value="UniProtKB-KW"/>
</dbReference>
<dbReference type="Proteomes" id="UP000298781">
    <property type="component" value="Chromosome"/>
</dbReference>
<dbReference type="InterPro" id="IPR027417">
    <property type="entry name" value="P-loop_NTPase"/>
</dbReference>
<dbReference type="Gene3D" id="2.40.50.100">
    <property type="match status" value="1"/>
</dbReference>
<dbReference type="Gene3D" id="3.40.50.300">
    <property type="entry name" value="P-loop containing nucleotide triphosphate hydrolases"/>
    <property type="match status" value="1"/>
</dbReference>
<dbReference type="SUPFAM" id="SSF50331">
    <property type="entry name" value="MOP-like"/>
    <property type="match status" value="1"/>
</dbReference>
<keyword evidence="3" id="KW-0813">Transport</keyword>
<dbReference type="PANTHER" id="PTHR43875:SF15">
    <property type="entry name" value="TREHALOSE IMPORT ATP-BINDING PROTEIN SUGC"/>
    <property type="match status" value="1"/>
</dbReference>